<protein>
    <submittedName>
        <fullName evidence="1 3">Uncharacterized protein</fullName>
    </submittedName>
</protein>
<evidence type="ECO:0000313" key="1">
    <source>
        <dbReference type="EMBL" id="VDP69958.1"/>
    </source>
</evidence>
<dbReference type="WBParaSite" id="ECPE_0000358601-mRNA-1">
    <property type="protein sequence ID" value="ECPE_0000358601-mRNA-1"/>
    <property type="gene ID" value="ECPE_0000358601"/>
</dbReference>
<sequence>MDSIWVQNIMEPMKNKGAVEEQDSPPPPSLNCCNAFDVMEVATREHPHERQRNTTHIRTAVWSKIYPQLITTIRHTP</sequence>
<accession>A0A183A9E8</accession>
<dbReference type="EMBL" id="UZAN01040527">
    <property type="protein sequence ID" value="VDP69958.1"/>
    <property type="molecule type" value="Genomic_DNA"/>
</dbReference>
<gene>
    <name evidence="1" type="ORF">ECPE_LOCUS3583</name>
</gene>
<proteinExistence type="predicted"/>
<reference evidence="1 2" key="2">
    <citation type="submission" date="2018-11" db="EMBL/GenBank/DDBJ databases">
        <authorList>
            <consortium name="Pathogen Informatics"/>
        </authorList>
    </citation>
    <scope>NUCLEOTIDE SEQUENCE [LARGE SCALE GENOMIC DNA]</scope>
    <source>
        <strain evidence="1 2">Egypt</strain>
    </source>
</reference>
<reference evidence="3" key="1">
    <citation type="submission" date="2016-06" db="UniProtKB">
        <authorList>
            <consortium name="WormBaseParasite"/>
        </authorList>
    </citation>
    <scope>IDENTIFICATION</scope>
</reference>
<organism evidence="3">
    <name type="scientific">Echinostoma caproni</name>
    <dbReference type="NCBI Taxonomy" id="27848"/>
    <lineage>
        <taxon>Eukaryota</taxon>
        <taxon>Metazoa</taxon>
        <taxon>Spiralia</taxon>
        <taxon>Lophotrochozoa</taxon>
        <taxon>Platyhelminthes</taxon>
        <taxon>Trematoda</taxon>
        <taxon>Digenea</taxon>
        <taxon>Plagiorchiida</taxon>
        <taxon>Echinostomata</taxon>
        <taxon>Echinostomatoidea</taxon>
        <taxon>Echinostomatidae</taxon>
        <taxon>Echinostoma</taxon>
    </lineage>
</organism>
<dbReference type="AlphaFoldDB" id="A0A183A9E8"/>
<dbReference type="Proteomes" id="UP000272942">
    <property type="component" value="Unassembled WGS sequence"/>
</dbReference>
<name>A0A183A9E8_9TREM</name>
<evidence type="ECO:0000313" key="2">
    <source>
        <dbReference type="Proteomes" id="UP000272942"/>
    </source>
</evidence>
<evidence type="ECO:0000313" key="3">
    <source>
        <dbReference type="WBParaSite" id="ECPE_0000358601-mRNA-1"/>
    </source>
</evidence>
<keyword evidence="2" id="KW-1185">Reference proteome</keyword>